<organism evidence="1 2">
    <name type="scientific">Ophiocordyceps australis</name>
    <dbReference type="NCBI Taxonomy" id="1399860"/>
    <lineage>
        <taxon>Eukaryota</taxon>
        <taxon>Fungi</taxon>
        <taxon>Dikarya</taxon>
        <taxon>Ascomycota</taxon>
        <taxon>Pezizomycotina</taxon>
        <taxon>Sordariomycetes</taxon>
        <taxon>Hypocreomycetidae</taxon>
        <taxon>Hypocreales</taxon>
        <taxon>Ophiocordycipitaceae</taxon>
        <taxon>Ophiocordyceps</taxon>
    </lineage>
</organism>
<dbReference type="EMBL" id="NJEU01001447">
    <property type="protein sequence ID" value="PHH67290.1"/>
    <property type="molecule type" value="Genomic_DNA"/>
</dbReference>
<proteinExistence type="predicted"/>
<gene>
    <name evidence="1" type="ORF">CDD82_1477</name>
</gene>
<sequence>MPWFLGIRDATALLGIARDKCCCGPASVAHVARGWGSSRQFVSQPRVQRMLGTVNARYSLSDTWACQTLGDAPRASQSCDKGLCKRRLSNRSATPPGHSAFAATAAAAVPAPAAVPGAAARLD</sequence>
<evidence type="ECO:0000313" key="2">
    <source>
        <dbReference type="Proteomes" id="UP000224854"/>
    </source>
</evidence>
<comment type="caution">
    <text evidence="1">The sequence shown here is derived from an EMBL/GenBank/DDBJ whole genome shotgun (WGS) entry which is preliminary data.</text>
</comment>
<dbReference type="Proteomes" id="UP000224854">
    <property type="component" value="Unassembled WGS sequence"/>
</dbReference>
<protein>
    <submittedName>
        <fullName evidence="1">Uncharacterized protein</fullName>
    </submittedName>
</protein>
<accession>A0A2C5YIH2</accession>
<dbReference type="AlphaFoldDB" id="A0A2C5YIH2"/>
<reference evidence="1 2" key="1">
    <citation type="submission" date="2017-06" db="EMBL/GenBank/DDBJ databases">
        <title>Ant-infecting Ophiocordyceps genomes reveal a high diversity of potential behavioral manipulation genes and a possible major role for enterotoxins.</title>
        <authorList>
            <person name="De Bekker C."/>
            <person name="Evans H.C."/>
            <person name="Brachmann A."/>
            <person name="Hughes D.P."/>
        </authorList>
    </citation>
    <scope>NUCLEOTIDE SEQUENCE [LARGE SCALE GENOMIC DNA]</scope>
    <source>
        <strain evidence="1 2">1348a</strain>
    </source>
</reference>
<evidence type="ECO:0000313" key="1">
    <source>
        <dbReference type="EMBL" id="PHH67290.1"/>
    </source>
</evidence>
<name>A0A2C5YIH2_9HYPO</name>
<keyword evidence="2" id="KW-1185">Reference proteome</keyword>